<name>A0ACC3C245_PYRYE</name>
<reference evidence="1" key="1">
    <citation type="submission" date="2019-11" db="EMBL/GenBank/DDBJ databases">
        <title>Nori genome reveals adaptations in red seaweeds to the harsh intertidal environment.</title>
        <authorList>
            <person name="Wang D."/>
            <person name="Mao Y."/>
        </authorList>
    </citation>
    <scope>NUCLEOTIDE SEQUENCE</scope>
    <source>
        <tissue evidence="1">Gametophyte</tissue>
    </source>
</reference>
<proteinExistence type="predicted"/>
<keyword evidence="2" id="KW-1185">Reference proteome</keyword>
<comment type="caution">
    <text evidence="1">The sequence shown here is derived from an EMBL/GenBank/DDBJ whole genome shotgun (WGS) entry which is preliminary data.</text>
</comment>
<sequence>MSSPEALGGSACPALIYPRQVHTCMGHHGVILLDPPCPAARGRKVAAAAAAAVAPADDATGGASSGGRQRLEESQPPLQWVGSFLGEKEEGRRPQPPASVATPPAAPRCGTVWGTGGVVQVQKGWRRQPSPLYSSQTDPTAGARPTSDSPRQPRRRRLPADSPARRRPLRWGGGRHHRWRR</sequence>
<evidence type="ECO:0000313" key="2">
    <source>
        <dbReference type="Proteomes" id="UP000798662"/>
    </source>
</evidence>
<gene>
    <name evidence="1" type="ORF">I4F81_006777</name>
</gene>
<organism evidence="1 2">
    <name type="scientific">Pyropia yezoensis</name>
    <name type="common">Susabi-nori</name>
    <name type="synonym">Porphyra yezoensis</name>
    <dbReference type="NCBI Taxonomy" id="2788"/>
    <lineage>
        <taxon>Eukaryota</taxon>
        <taxon>Rhodophyta</taxon>
        <taxon>Bangiophyceae</taxon>
        <taxon>Bangiales</taxon>
        <taxon>Bangiaceae</taxon>
        <taxon>Pyropia</taxon>
    </lineage>
</organism>
<dbReference type="EMBL" id="CM020619">
    <property type="protein sequence ID" value="KAK1864227.1"/>
    <property type="molecule type" value="Genomic_DNA"/>
</dbReference>
<evidence type="ECO:0000313" key="1">
    <source>
        <dbReference type="EMBL" id="KAK1864227.1"/>
    </source>
</evidence>
<accession>A0ACC3C245</accession>
<protein>
    <submittedName>
        <fullName evidence="1">Uncharacterized protein</fullName>
    </submittedName>
</protein>
<dbReference type="Proteomes" id="UP000798662">
    <property type="component" value="Chromosome 2"/>
</dbReference>